<protein>
    <submittedName>
        <fullName evidence="1">Uncharacterized protein</fullName>
    </submittedName>
</protein>
<evidence type="ECO:0000313" key="1">
    <source>
        <dbReference type="EMBL" id="KIH66537.1"/>
    </source>
</evidence>
<proteinExistence type="predicted"/>
<name>A0A0C2DUN4_9BILA</name>
<dbReference type="EMBL" id="KN727080">
    <property type="protein sequence ID" value="KIH66537.1"/>
    <property type="molecule type" value="Genomic_DNA"/>
</dbReference>
<gene>
    <name evidence="1" type="ORF">ANCDUO_03135</name>
</gene>
<dbReference type="AlphaFoldDB" id="A0A0C2DUN4"/>
<organism evidence="1 2">
    <name type="scientific">Ancylostoma duodenale</name>
    <dbReference type="NCBI Taxonomy" id="51022"/>
    <lineage>
        <taxon>Eukaryota</taxon>
        <taxon>Metazoa</taxon>
        <taxon>Ecdysozoa</taxon>
        <taxon>Nematoda</taxon>
        <taxon>Chromadorea</taxon>
        <taxon>Rhabditida</taxon>
        <taxon>Rhabditina</taxon>
        <taxon>Rhabditomorpha</taxon>
        <taxon>Strongyloidea</taxon>
        <taxon>Ancylostomatidae</taxon>
        <taxon>Ancylostomatinae</taxon>
        <taxon>Ancylostoma</taxon>
    </lineage>
</organism>
<keyword evidence="2" id="KW-1185">Reference proteome</keyword>
<dbReference type="OrthoDB" id="418748at2759"/>
<reference evidence="1 2" key="1">
    <citation type="submission" date="2013-12" db="EMBL/GenBank/DDBJ databases">
        <title>Draft genome of the parsitic nematode Ancylostoma duodenale.</title>
        <authorList>
            <person name="Mitreva M."/>
        </authorList>
    </citation>
    <scope>NUCLEOTIDE SEQUENCE [LARGE SCALE GENOMIC DNA]</scope>
    <source>
        <strain evidence="1 2">Zhejiang</strain>
    </source>
</reference>
<accession>A0A0C2DUN4</accession>
<sequence length="69" mass="7670">MDIGKTMMRTISAYAPQTSCTAGEESSFNEPRTDPQCIKRWKLKEQEDNAFPALLSCLTPSAEGTVEEQ</sequence>
<evidence type="ECO:0000313" key="2">
    <source>
        <dbReference type="Proteomes" id="UP000054047"/>
    </source>
</evidence>
<dbReference type="Proteomes" id="UP000054047">
    <property type="component" value="Unassembled WGS sequence"/>
</dbReference>